<gene>
    <name evidence="1" type="ORF">HZI73_00725</name>
</gene>
<protein>
    <recommendedName>
        <fullName evidence="3">2-isopropylmalate synthase LeuA allosteric (dimerisation) domain-containing protein</fullName>
    </recommendedName>
</protein>
<keyword evidence="2" id="KW-1185">Reference proteome</keyword>
<evidence type="ECO:0000313" key="2">
    <source>
        <dbReference type="Proteomes" id="UP000683246"/>
    </source>
</evidence>
<accession>A0A8J8SEU9</accession>
<name>A0A8J8SEU9_9FIRM</name>
<evidence type="ECO:0000313" key="1">
    <source>
        <dbReference type="EMBL" id="QUI20920.1"/>
    </source>
</evidence>
<dbReference type="Proteomes" id="UP000683246">
    <property type="component" value="Chromosome"/>
</dbReference>
<dbReference type="AlphaFoldDB" id="A0A8J8SEU9"/>
<dbReference type="EMBL" id="CP058649">
    <property type="protein sequence ID" value="QUI20920.1"/>
    <property type="molecule type" value="Genomic_DNA"/>
</dbReference>
<organism evidence="1 2">
    <name type="scientific">Vallitalea pronyensis</name>
    <dbReference type="NCBI Taxonomy" id="1348613"/>
    <lineage>
        <taxon>Bacteria</taxon>
        <taxon>Bacillati</taxon>
        <taxon>Bacillota</taxon>
        <taxon>Clostridia</taxon>
        <taxon>Lachnospirales</taxon>
        <taxon>Vallitaleaceae</taxon>
        <taxon>Vallitalea</taxon>
    </lineage>
</organism>
<reference evidence="1" key="1">
    <citation type="submission" date="2020-07" db="EMBL/GenBank/DDBJ databases">
        <title>Vallitalea pronyensis genome.</title>
        <authorList>
            <person name="Postec A."/>
        </authorList>
    </citation>
    <scope>NUCLEOTIDE SEQUENCE</scope>
    <source>
        <strain evidence="1">FatNI3</strain>
    </source>
</reference>
<proteinExistence type="predicted"/>
<evidence type="ECO:0008006" key="3">
    <source>
        <dbReference type="Google" id="ProtNLM"/>
    </source>
</evidence>
<dbReference type="KEGG" id="vpy:HZI73_00725"/>
<sequence length="208" mass="23416">MNVESMESYLKKIRSVQGCKVVLDDQENIEEIHIVSDLKRNPKQILRDIEAILISEFDVTIDYKKVSIAQIKSDVIQNDGDPRLKLKSLEFNNNDSNVEVRVVLEKSGQAYESSMSGVNTSSNINRILGNTVLRAVENHCEIEDVFVFEDARKVSLSNVEIMVVSISSRYNGREEVYTGSAKIGSDPREALARATMDAINRHILQLTN</sequence>
<dbReference type="RefSeq" id="WP_212696379.1">
    <property type="nucleotide sequence ID" value="NZ_CP058649.1"/>
</dbReference>